<feature type="short sequence motif" description="'KMSKS' region" evidence="9">
    <location>
        <begin position="642"/>
        <end position="646"/>
    </location>
</feature>
<keyword evidence="2 9" id="KW-0963">Cytoplasm</keyword>
<dbReference type="GO" id="GO:0005524">
    <property type="term" value="F:ATP binding"/>
    <property type="evidence" value="ECO:0007669"/>
    <property type="project" value="UniProtKB-UniRule"/>
</dbReference>
<dbReference type="InterPro" id="IPR009008">
    <property type="entry name" value="Val/Leu/Ile-tRNA-synth_edit"/>
</dbReference>
<sequence length="885" mass="99097">MTADSSKNERADRYNAREAETRWQKAWDAQGIFATKNDDPRPKYYVLEMFPYPSGRIHMGHVRNYTMGDVVARFKRAMGNAVLHPMGWDAFGMPAENAAIDRKVHPKEWTYANIAAMKKQLQSMGLSLDWAREVATCDPTYYKHQQRMFLDFLKAGLVAREYRKVNWDPVDHTVLANEQVIDGRGWRSGALVEQRDLYQWVFKISDYAQDLLEALDTLDRWPDKVRLMQKNWIGRSEGLLVRFMLDTATTPSGETELEIFTTRPDTLFGAKFMAIAPDHPLAQAAAAKNPKLAEFIAEAKQIGTAQEAIDTAEKMGFDTGIRAVHPFDPNWKLPVYVANFILMDYGTGAIFGCPAHDQRDLDFVNKYGLGNTPVVLPPGQDPKTFAVTDVAYDGDGTMFNSKNDVVDLNGMTPQKAFDTVANTLAATTRGNRPVAQRQVNYRLRDWGISRQRYWGCPIPIIHCEQCGVVPVPVADLPVKLPDDVTFDKPGNPLDRHPTWKHVKCPSCGGEARRETDTMDTFVDSSWYFTRFTDPWNEAEPTTPAVANRWLPVDQYIGGIEHAILHLLYSRFFTRAMHKTGHVNIDEPFAGLFTQGMVVHETYRDKAGNWVEPANVTIEGMGDARTAKLTATGEPIEIGSIEKMSKSKKNTVDPDDIIGAYGADTARWFMLSDSPPERDVIWTEEGAQGAWRFVQRLWRLVGEIANVPVVAARPAQFSEQALALRKAAHRALNNVTDDIARLRFNRCVAHIYEFANALSEGIGSVETAPADDLAWALREAGDILVRLFHPMMPHLAEECWATLGHKTLVATEAWPQVEGDLLVENTITLPVQINGKKRADVTVPREAGKDEIEAAVLALDAVQKALDGKSPKKVIVVPQRIVNVVA</sequence>
<dbReference type="KEGG" id="ptaw:DW352_19085"/>
<reference evidence="15 16" key="1">
    <citation type="submission" date="2018-07" db="EMBL/GenBank/DDBJ databases">
        <authorList>
            <person name="Quirk P.G."/>
            <person name="Krulwich T.A."/>
        </authorList>
    </citation>
    <scope>NUCLEOTIDE SEQUENCE [LARGE SCALE GENOMIC DNA]</scope>
    <source>
        <strain evidence="15 16">CC-BB4</strain>
    </source>
</reference>
<feature type="short sequence motif" description="'HIGH' region" evidence="9">
    <location>
        <begin position="51"/>
        <end position="61"/>
    </location>
</feature>
<dbReference type="FunFam" id="1.10.730.10:FF:000002">
    <property type="entry name" value="Leucine--tRNA ligase"/>
    <property type="match status" value="1"/>
</dbReference>
<dbReference type="InterPro" id="IPR001412">
    <property type="entry name" value="aa-tRNA-synth_I_CS"/>
</dbReference>
<dbReference type="CDD" id="cd00812">
    <property type="entry name" value="LeuRS_core"/>
    <property type="match status" value="1"/>
</dbReference>
<feature type="domain" description="Leucyl-tRNA synthetase editing" evidence="14">
    <location>
        <begin position="230"/>
        <end position="424"/>
    </location>
</feature>
<dbReference type="SUPFAM" id="SSF52374">
    <property type="entry name" value="Nucleotidylyl transferase"/>
    <property type="match status" value="1"/>
</dbReference>
<feature type="domain" description="Methionyl/Leucyl tRNA synthetase" evidence="13">
    <location>
        <begin position="46"/>
        <end position="180"/>
    </location>
</feature>
<dbReference type="CDD" id="cd07958">
    <property type="entry name" value="Anticodon_Ia_Leu_BEm"/>
    <property type="match status" value="1"/>
</dbReference>
<dbReference type="OrthoDB" id="9810365at2"/>
<feature type="binding site" evidence="9">
    <location>
        <position position="645"/>
    </location>
    <ligand>
        <name>ATP</name>
        <dbReference type="ChEBI" id="CHEBI:30616"/>
    </ligand>
</feature>
<keyword evidence="5 9" id="KW-0067">ATP-binding</keyword>
<dbReference type="InterPro" id="IPR009080">
    <property type="entry name" value="tRNAsynth_Ia_anticodon-bd"/>
</dbReference>
<dbReference type="Pfam" id="PF08264">
    <property type="entry name" value="Anticodon_1"/>
    <property type="match status" value="1"/>
</dbReference>
<dbReference type="GO" id="GO:0005829">
    <property type="term" value="C:cytosol"/>
    <property type="evidence" value="ECO:0007669"/>
    <property type="project" value="TreeGrafter"/>
</dbReference>
<dbReference type="Pfam" id="PF00133">
    <property type="entry name" value="tRNA-synt_1"/>
    <property type="match status" value="2"/>
</dbReference>
<evidence type="ECO:0000256" key="2">
    <source>
        <dbReference type="ARBA" id="ARBA00022490"/>
    </source>
</evidence>
<evidence type="ECO:0000313" key="15">
    <source>
        <dbReference type="EMBL" id="AXK82437.1"/>
    </source>
</evidence>
<dbReference type="Gene3D" id="3.10.20.590">
    <property type="match status" value="1"/>
</dbReference>
<feature type="domain" description="Methionyl/Valyl/Leucyl/Isoleucyl-tRNA synthetase anticodon-binding" evidence="12">
    <location>
        <begin position="725"/>
        <end position="846"/>
    </location>
</feature>
<feature type="domain" description="Aminoacyl-tRNA synthetase class Ia" evidence="11">
    <location>
        <begin position="443"/>
        <end position="615"/>
    </location>
</feature>
<dbReference type="InterPro" id="IPR014729">
    <property type="entry name" value="Rossmann-like_a/b/a_fold"/>
</dbReference>
<organism evidence="15 16">
    <name type="scientific">Pseudolabrys taiwanensis</name>
    <dbReference type="NCBI Taxonomy" id="331696"/>
    <lineage>
        <taxon>Bacteria</taxon>
        <taxon>Pseudomonadati</taxon>
        <taxon>Pseudomonadota</taxon>
        <taxon>Alphaproteobacteria</taxon>
        <taxon>Hyphomicrobiales</taxon>
        <taxon>Xanthobacteraceae</taxon>
        <taxon>Pseudolabrys</taxon>
    </lineage>
</organism>
<keyword evidence="4 9" id="KW-0547">Nucleotide-binding</keyword>
<dbReference type="Pfam" id="PF09334">
    <property type="entry name" value="tRNA-synt_1g"/>
    <property type="match status" value="1"/>
</dbReference>
<evidence type="ECO:0000256" key="3">
    <source>
        <dbReference type="ARBA" id="ARBA00022598"/>
    </source>
</evidence>
<keyword evidence="3 9" id="KW-0436">Ligase</keyword>
<evidence type="ECO:0000259" key="11">
    <source>
        <dbReference type="Pfam" id="PF00133"/>
    </source>
</evidence>
<feature type="domain" description="Aminoacyl-tRNA synthetase class Ia" evidence="11">
    <location>
        <begin position="641"/>
        <end position="680"/>
    </location>
</feature>
<dbReference type="Pfam" id="PF13603">
    <property type="entry name" value="tRNA-synt_1_2"/>
    <property type="match status" value="1"/>
</dbReference>
<keyword evidence="6 9" id="KW-0648">Protein biosynthesis</keyword>
<evidence type="ECO:0000259" key="14">
    <source>
        <dbReference type="Pfam" id="PF13603"/>
    </source>
</evidence>
<evidence type="ECO:0000256" key="1">
    <source>
        <dbReference type="ARBA" id="ARBA00005594"/>
    </source>
</evidence>
<evidence type="ECO:0000256" key="5">
    <source>
        <dbReference type="ARBA" id="ARBA00022840"/>
    </source>
</evidence>
<dbReference type="GO" id="GO:0004823">
    <property type="term" value="F:leucine-tRNA ligase activity"/>
    <property type="evidence" value="ECO:0007669"/>
    <property type="project" value="UniProtKB-UniRule"/>
</dbReference>
<keyword evidence="16" id="KW-1185">Reference proteome</keyword>
<evidence type="ECO:0000256" key="8">
    <source>
        <dbReference type="ARBA" id="ARBA00047469"/>
    </source>
</evidence>
<dbReference type="InterPro" id="IPR013155">
    <property type="entry name" value="M/V/L/I-tRNA-synth_anticd-bd"/>
</dbReference>
<dbReference type="HAMAP" id="MF_00049_B">
    <property type="entry name" value="Leu_tRNA_synth_B"/>
    <property type="match status" value="1"/>
</dbReference>
<dbReference type="FunFam" id="3.40.50.620:FF:000003">
    <property type="entry name" value="Leucine--tRNA ligase"/>
    <property type="match status" value="1"/>
</dbReference>
<dbReference type="PANTHER" id="PTHR43740:SF2">
    <property type="entry name" value="LEUCINE--TRNA LIGASE, MITOCHONDRIAL"/>
    <property type="match status" value="1"/>
</dbReference>
<name>A0A345ZZU0_9HYPH</name>
<dbReference type="NCBIfam" id="TIGR00396">
    <property type="entry name" value="leuS_bact"/>
    <property type="match status" value="1"/>
</dbReference>
<evidence type="ECO:0000313" key="16">
    <source>
        <dbReference type="Proteomes" id="UP000254889"/>
    </source>
</evidence>
<dbReference type="GO" id="GO:0006429">
    <property type="term" value="P:leucyl-tRNA aminoacylation"/>
    <property type="evidence" value="ECO:0007669"/>
    <property type="project" value="UniProtKB-UniRule"/>
</dbReference>
<dbReference type="InterPro" id="IPR002300">
    <property type="entry name" value="aa-tRNA-synth_Ia"/>
</dbReference>
<protein>
    <recommendedName>
        <fullName evidence="9">Leucine--tRNA ligase</fullName>
        <ecNumber evidence="9">6.1.1.4</ecNumber>
    </recommendedName>
    <alternativeName>
        <fullName evidence="9">Leucyl-tRNA synthetase</fullName>
        <shortName evidence="9">LeuRS</shortName>
    </alternativeName>
</protein>
<dbReference type="Gene3D" id="3.90.740.10">
    <property type="entry name" value="Valyl/Leucyl/Isoleucyl-tRNA synthetase, editing domain"/>
    <property type="match status" value="1"/>
</dbReference>
<dbReference type="AlphaFoldDB" id="A0A345ZZU0"/>
<dbReference type="EC" id="6.1.1.4" evidence="9"/>
<evidence type="ECO:0000256" key="10">
    <source>
        <dbReference type="RuleBase" id="RU363035"/>
    </source>
</evidence>
<dbReference type="PANTHER" id="PTHR43740">
    <property type="entry name" value="LEUCYL-TRNA SYNTHETASE"/>
    <property type="match status" value="1"/>
</dbReference>
<accession>A0A345ZZU0</accession>
<dbReference type="PRINTS" id="PR00985">
    <property type="entry name" value="TRNASYNTHLEU"/>
</dbReference>
<dbReference type="Gene3D" id="1.10.730.10">
    <property type="entry name" value="Isoleucyl-tRNA Synthetase, Domain 1"/>
    <property type="match status" value="1"/>
</dbReference>
<dbReference type="PROSITE" id="PS00178">
    <property type="entry name" value="AA_TRNA_LIGASE_I"/>
    <property type="match status" value="1"/>
</dbReference>
<keyword evidence="7 9" id="KW-0030">Aminoacyl-tRNA synthetase</keyword>
<evidence type="ECO:0000256" key="9">
    <source>
        <dbReference type="HAMAP-Rule" id="MF_00049"/>
    </source>
</evidence>
<dbReference type="GO" id="GO:0002161">
    <property type="term" value="F:aminoacyl-tRNA deacylase activity"/>
    <property type="evidence" value="ECO:0007669"/>
    <property type="project" value="InterPro"/>
</dbReference>
<dbReference type="InterPro" id="IPR002302">
    <property type="entry name" value="Leu-tRNA-ligase"/>
</dbReference>
<dbReference type="SUPFAM" id="SSF47323">
    <property type="entry name" value="Anticodon-binding domain of a subclass of class I aminoacyl-tRNA synthetases"/>
    <property type="match status" value="1"/>
</dbReference>
<comment type="similarity">
    <text evidence="1 9 10">Belongs to the class-I aminoacyl-tRNA synthetase family.</text>
</comment>
<dbReference type="SUPFAM" id="SSF50677">
    <property type="entry name" value="ValRS/IleRS/LeuRS editing domain"/>
    <property type="match status" value="1"/>
</dbReference>
<comment type="subcellular location">
    <subcellularLocation>
        <location evidence="9">Cytoplasm</location>
    </subcellularLocation>
</comment>
<proteinExistence type="inferred from homology"/>
<dbReference type="InterPro" id="IPR015413">
    <property type="entry name" value="Methionyl/Leucyl_tRNA_Synth"/>
</dbReference>
<dbReference type="Proteomes" id="UP000254889">
    <property type="component" value="Chromosome"/>
</dbReference>
<gene>
    <name evidence="9" type="primary">leuS</name>
    <name evidence="15" type="ORF">DW352_19085</name>
</gene>
<comment type="catalytic activity">
    <reaction evidence="8 9">
        <text>tRNA(Leu) + L-leucine + ATP = L-leucyl-tRNA(Leu) + AMP + diphosphate</text>
        <dbReference type="Rhea" id="RHEA:11688"/>
        <dbReference type="Rhea" id="RHEA-COMP:9613"/>
        <dbReference type="Rhea" id="RHEA-COMP:9622"/>
        <dbReference type="ChEBI" id="CHEBI:30616"/>
        <dbReference type="ChEBI" id="CHEBI:33019"/>
        <dbReference type="ChEBI" id="CHEBI:57427"/>
        <dbReference type="ChEBI" id="CHEBI:78442"/>
        <dbReference type="ChEBI" id="CHEBI:78494"/>
        <dbReference type="ChEBI" id="CHEBI:456215"/>
        <dbReference type="EC" id="6.1.1.4"/>
    </reaction>
</comment>
<evidence type="ECO:0000256" key="6">
    <source>
        <dbReference type="ARBA" id="ARBA00022917"/>
    </source>
</evidence>
<evidence type="ECO:0000256" key="7">
    <source>
        <dbReference type="ARBA" id="ARBA00023146"/>
    </source>
</evidence>
<dbReference type="Gene3D" id="2.20.28.290">
    <property type="match status" value="1"/>
</dbReference>
<evidence type="ECO:0000259" key="13">
    <source>
        <dbReference type="Pfam" id="PF09334"/>
    </source>
</evidence>
<dbReference type="Gene3D" id="3.40.50.620">
    <property type="entry name" value="HUPs"/>
    <property type="match status" value="2"/>
</dbReference>
<evidence type="ECO:0000256" key="4">
    <source>
        <dbReference type="ARBA" id="ARBA00022741"/>
    </source>
</evidence>
<dbReference type="InterPro" id="IPR025709">
    <property type="entry name" value="Leu_tRNA-synth_edit"/>
</dbReference>
<dbReference type="RefSeq" id="WP_115692816.1">
    <property type="nucleotide sequence ID" value="NZ_CP031417.1"/>
</dbReference>
<evidence type="ECO:0000259" key="12">
    <source>
        <dbReference type="Pfam" id="PF08264"/>
    </source>
</evidence>
<dbReference type="EMBL" id="CP031417">
    <property type="protein sequence ID" value="AXK82437.1"/>
    <property type="molecule type" value="Genomic_DNA"/>
</dbReference>